<keyword evidence="3" id="KW-1185">Reference proteome</keyword>
<dbReference type="GO" id="GO:0003676">
    <property type="term" value="F:nucleic acid binding"/>
    <property type="evidence" value="ECO:0007669"/>
    <property type="project" value="InterPro"/>
</dbReference>
<feature type="compositionally biased region" description="Low complexity" evidence="1">
    <location>
        <begin position="414"/>
        <end position="425"/>
    </location>
</feature>
<name>A0A250WR32_9CHLO</name>
<sequence>MMKDSFDHLEKQADELERNQQDEAYLCHGLLDVHIEDALQSSRHLTAVETLVIPAAAEESQGVHEKHATSPQTEQSTDETASESKQESLPVQNHGPGQACGVETSVSSLHPFQTDPGDHAETPFEAYQHIEPLLGRVARRLNVDKACLKIYDPYYCEGCMLQHMEQLGFMNVYNRNEDFYAVCASGQVPEFDVLVTNPPFSGDHLERIFEFAVASKKPWMLLMPQYVARKAFYLEWLNNRRARSGACKPVFLGPALKPYEFQAPASKPEVLLMRSPEHAANTDPVSSSMERVGLHEECSTEVHSFKVAAGSFQCVWFLSMGGIPQQAATVEWWRKNIGEAAAECVIVTDVKELPQLMAAPKSSPAERRWKKKQEVQLAGGETTLDVSHHGADMLGSGPKQGRGGSSRSSHTCLSSAQQASQIQGSRRLQNGKGKTR</sequence>
<gene>
    <name evidence="2" type="ORF">CEUSTIGMA_g705.t1</name>
</gene>
<dbReference type="InterPro" id="IPR002052">
    <property type="entry name" value="DNA_methylase_N6_adenine_CS"/>
</dbReference>
<dbReference type="PROSITE" id="PS00092">
    <property type="entry name" value="N6_MTASE"/>
    <property type="match status" value="1"/>
</dbReference>
<organism evidence="2 3">
    <name type="scientific">Chlamydomonas eustigma</name>
    <dbReference type="NCBI Taxonomy" id="1157962"/>
    <lineage>
        <taxon>Eukaryota</taxon>
        <taxon>Viridiplantae</taxon>
        <taxon>Chlorophyta</taxon>
        <taxon>core chlorophytes</taxon>
        <taxon>Chlorophyceae</taxon>
        <taxon>CS clade</taxon>
        <taxon>Chlamydomonadales</taxon>
        <taxon>Chlamydomonadaceae</taxon>
        <taxon>Chlamydomonas</taxon>
    </lineage>
</organism>
<dbReference type="GO" id="GO:0032259">
    <property type="term" value="P:methylation"/>
    <property type="evidence" value="ECO:0007669"/>
    <property type="project" value="InterPro"/>
</dbReference>
<evidence type="ECO:0000313" key="2">
    <source>
        <dbReference type="EMBL" id="GAX73251.1"/>
    </source>
</evidence>
<comment type="caution">
    <text evidence="2">The sequence shown here is derived from an EMBL/GenBank/DDBJ whole genome shotgun (WGS) entry which is preliminary data.</text>
</comment>
<feature type="region of interest" description="Disordered" evidence="1">
    <location>
        <begin position="57"/>
        <end position="103"/>
    </location>
</feature>
<evidence type="ECO:0000256" key="1">
    <source>
        <dbReference type="SAM" id="MobiDB-lite"/>
    </source>
</evidence>
<dbReference type="PANTHER" id="PTHR39444:SF3">
    <property type="entry name" value="SITE-SPECIFIC DNA-METHYLTRANSFERASE (ADENINE-SPECIFIC)"/>
    <property type="match status" value="1"/>
</dbReference>
<dbReference type="OrthoDB" id="203687at2759"/>
<dbReference type="EMBL" id="BEGY01000002">
    <property type="protein sequence ID" value="GAX73251.1"/>
    <property type="molecule type" value="Genomic_DNA"/>
</dbReference>
<proteinExistence type="predicted"/>
<dbReference type="Proteomes" id="UP000232323">
    <property type="component" value="Unassembled WGS sequence"/>
</dbReference>
<dbReference type="AlphaFoldDB" id="A0A250WR32"/>
<accession>A0A250WR32</accession>
<feature type="region of interest" description="Disordered" evidence="1">
    <location>
        <begin position="381"/>
        <end position="436"/>
    </location>
</feature>
<protein>
    <submittedName>
        <fullName evidence="2">Uncharacterized protein</fullName>
    </submittedName>
</protein>
<dbReference type="PANTHER" id="PTHR39444">
    <property type="entry name" value="SITE-SPECIFIC DNA-METHYLTRANSFERASE (ADENINE-SPECIFIC)"/>
    <property type="match status" value="1"/>
</dbReference>
<dbReference type="GO" id="GO:0008168">
    <property type="term" value="F:methyltransferase activity"/>
    <property type="evidence" value="ECO:0007669"/>
    <property type="project" value="InterPro"/>
</dbReference>
<reference evidence="2 3" key="1">
    <citation type="submission" date="2017-08" db="EMBL/GenBank/DDBJ databases">
        <title>Acidophilic green algal genome provides insights into adaptation to an acidic environment.</title>
        <authorList>
            <person name="Hirooka S."/>
            <person name="Hirose Y."/>
            <person name="Kanesaki Y."/>
            <person name="Higuchi S."/>
            <person name="Fujiwara T."/>
            <person name="Onuma R."/>
            <person name="Era A."/>
            <person name="Ohbayashi R."/>
            <person name="Uzuka A."/>
            <person name="Nozaki H."/>
            <person name="Yoshikawa H."/>
            <person name="Miyagishima S.Y."/>
        </authorList>
    </citation>
    <scope>NUCLEOTIDE SEQUENCE [LARGE SCALE GENOMIC DNA]</scope>
    <source>
        <strain evidence="2 3">NIES-2499</strain>
    </source>
</reference>
<evidence type="ECO:0000313" key="3">
    <source>
        <dbReference type="Proteomes" id="UP000232323"/>
    </source>
</evidence>